<sequence>MAQVSIARAFFFVQILVLAVLAATVFSQETVPAPAPMDGAAYSLPVNGAVVGASLMVSFFALLKHYVN</sequence>
<dbReference type="EMBL" id="VIEB01001434">
    <property type="protein sequence ID" value="TQD72196.1"/>
    <property type="molecule type" value="Genomic_DNA"/>
</dbReference>
<protein>
    <submittedName>
        <fullName evidence="3">Uncharacterized protein</fullName>
    </submittedName>
</protein>
<keyword evidence="1" id="KW-0472">Membrane</keyword>
<dbReference type="PANTHER" id="PTHR33659">
    <property type="entry name" value="PROTEIN, PUTATIVE-RELATED-RELATED"/>
    <property type="match status" value="1"/>
</dbReference>
<keyword evidence="1" id="KW-0812">Transmembrane</keyword>
<comment type="caution">
    <text evidence="3">The sequence shown here is derived from an EMBL/GenBank/DDBJ whole genome shotgun (WGS) entry which is preliminary data.</text>
</comment>
<name>A0A540KD96_MALBA</name>
<keyword evidence="2" id="KW-0732">Signal</keyword>
<keyword evidence="4" id="KW-1185">Reference proteome</keyword>
<evidence type="ECO:0000313" key="3">
    <source>
        <dbReference type="EMBL" id="TQD72196.1"/>
    </source>
</evidence>
<reference evidence="3 4" key="1">
    <citation type="journal article" date="2019" name="G3 (Bethesda)">
        <title>Sequencing of a Wild Apple (Malus baccata) Genome Unravels the Differences Between Cultivated and Wild Apple Species Regarding Disease Resistance and Cold Tolerance.</title>
        <authorList>
            <person name="Chen X."/>
        </authorList>
    </citation>
    <scope>NUCLEOTIDE SEQUENCE [LARGE SCALE GENOMIC DNA]</scope>
    <source>
        <strain evidence="4">cv. Shandingzi</strain>
        <tissue evidence="3">Leaves</tissue>
    </source>
</reference>
<feature type="signal peptide" evidence="2">
    <location>
        <begin position="1"/>
        <end position="27"/>
    </location>
</feature>
<accession>A0A540KD96</accession>
<feature type="transmembrane region" description="Helical" evidence="1">
    <location>
        <begin position="43"/>
        <end position="63"/>
    </location>
</feature>
<feature type="chain" id="PRO_5021779435" evidence="2">
    <location>
        <begin position="28"/>
        <end position="68"/>
    </location>
</feature>
<keyword evidence="1" id="KW-1133">Transmembrane helix</keyword>
<proteinExistence type="predicted"/>
<gene>
    <name evidence="3" type="ORF">C1H46_042270</name>
</gene>
<evidence type="ECO:0000256" key="2">
    <source>
        <dbReference type="SAM" id="SignalP"/>
    </source>
</evidence>
<evidence type="ECO:0000313" key="4">
    <source>
        <dbReference type="Proteomes" id="UP000315295"/>
    </source>
</evidence>
<dbReference type="AlphaFoldDB" id="A0A540KD96"/>
<organism evidence="3 4">
    <name type="scientific">Malus baccata</name>
    <name type="common">Siberian crab apple</name>
    <name type="synonym">Pyrus baccata</name>
    <dbReference type="NCBI Taxonomy" id="106549"/>
    <lineage>
        <taxon>Eukaryota</taxon>
        <taxon>Viridiplantae</taxon>
        <taxon>Streptophyta</taxon>
        <taxon>Embryophyta</taxon>
        <taxon>Tracheophyta</taxon>
        <taxon>Spermatophyta</taxon>
        <taxon>Magnoliopsida</taxon>
        <taxon>eudicotyledons</taxon>
        <taxon>Gunneridae</taxon>
        <taxon>Pentapetalae</taxon>
        <taxon>rosids</taxon>
        <taxon>fabids</taxon>
        <taxon>Rosales</taxon>
        <taxon>Rosaceae</taxon>
        <taxon>Amygdaloideae</taxon>
        <taxon>Maleae</taxon>
        <taxon>Malus</taxon>
    </lineage>
</organism>
<dbReference type="Proteomes" id="UP000315295">
    <property type="component" value="Unassembled WGS sequence"/>
</dbReference>
<evidence type="ECO:0000256" key="1">
    <source>
        <dbReference type="SAM" id="Phobius"/>
    </source>
</evidence>
<dbReference type="PANTHER" id="PTHR33659:SF11">
    <property type="entry name" value="TRANSMEMBRANE PROTEIN"/>
    <property type="match status" value="1"/>
</dbReference>